<reference evidence="1" key="1">
    <citation type="submission" date="2016-01" db="EMBL/GenBank/DDBJ databases">
        <authorList>
            <person name="Peeters C."/>
        </authorList>
    </citation>
    <scope>NUCLEOTIDE SEQUENCE</scope>
    <source>
        <strain evidence="1">LMG 29320</strain>
    </source>
</reference>
<dbReference type="AlphaFoldDB" id="A0A157ZBK6"/>
<keyword evidence="2" id="KW-1185">Reference proteome</keyword>
<name>A0A157ZBK6_9BURK</name>
<protein>
    <submittedName>
        <fullName evidence="1">Uncharacterized protein</fullName>
    </submittedName>
</protein>
<dbReference type="Proteomes" id="UP000054903">
    <property type="component" value="Unassembled WGS sequence"/>
</dbReference>
<organism evidence="1 2">
    <name type="scientific">Caballeronia fortuita</name>
    <dbReference type="NCBI Taxonomy" id="1777138"/>
    <lineage>
        <taxon>Bacteria</taxon>
        <taxon>Pseudomonadati</taxon>
        <taxon>Pseudomonadota</taxon>
        <taxon>Betaproteobacteria</taxon>
        <taxon>Burkholderiales</taxon>
        <taxon>Burkholderiaceae</taxon>
        <taxon>Caballeronia</taxon>
    </lineage>
</organism>
<evidence type="ECO:0000313" key="1">
    <source>
        <dbReference type="EMBL" id="SAK42935.1"/>
    </source>
</evidence>
<comment type="caution">
    <text evidence="1">The sequence shown here is derived from an EMBL/GenBank/DDBJ whole genome shotgun (WGS) entry which is preliminary data.</text>
</comment>
<gene>
    <name evidence="1" type="ORF">AWB77_00512</name>
</gene>
<evidence type="ECO:0000313" key="2">
    <source>
        <dbReference type="Proteomes" id="UP000054903"/>
    </source>
</evidence>
<sequence>MEEPTAAEWSAPDHLYLLWQVQLRAVPSCWWTGWIAFPTATEILHDLRTRRCSSMNPFHV</sequence>
<proteinExistence type="predicted"/>
<accession>A0A157ZBK6</accession>
<dbReference type="EMBL" id="FCNX02000001">
    <property type="protein sequence ID" value="SAK42935.1"/>
    <property type="molecule type" value="Genomic_DNA"/>
</dbReference>